<keyword evidence="1" id="KW-1133">Transmembrane helix</keyword>
<feature type="transmembrane region" description="Helical" evidence="1">
    <location>
        <begin position="286"/>
        <end position="310"/>
    </location>
</feature>
<accession>A0A147I5W0</accession>
<evidence type="ECO:0000313" key="2">
    <source>
        <dbReference type="EMBL" id="KTT74132.1"/>
    </source>
</evidence>
<evidence type="ECO:0000256" key="1">
    <source>
        <dbReference type="SAM" id="Phobius"/>
    </source>
</evidence>
<comment type="caution">
    <text evidence="2">The sequence shown here is derived from an EMBL/GenBank/DDBJ whole genome shotgun (WGS) entry which is preliminary data.</text>
</comment>
<feature type="transmembrane region" description="Helical" evidence="1">
    <location>
        <begin position="212"/>
        <end position="237"/>
    </location>
</feature>
<keyword evidence="1" id="KW-0472">Membrane</keyword>
<feature type="transmembrane region" description="Helical" evidence="1">
    <location>
        <begin position="182"/>
        <end position="200"/>
    </location>
</feature>
<feature type="transmembrane region" description="Helical" evidence="1">
    <location>
        <begin position="37"/>
        <end position="55"/>
    </location>
</feature>
<reference evidence="2 3" key="1">
    <citation type="journal article" date="2016" name="Front. Microbiol.">
        <title>Genomic Resource of Rice Seed Associated Bacteria.</title>
        <authorList>
            <person name="Midha S."/>
            <person name="Bansal K."/>
            <person name="Sharma S."/>
            <person name="Kumar N."/>
            <person name="Patil P.P."/>
            <person name="Chaudhry V."/>
            <person name="Patil P.B."/>
        </authorList>
    </citation>
    <scope>NUCLEOTIDE SEQUENCE [LARGE SCALE GENOMIC DNA]</scope>
    <source>
        <strain evidence="2 3">NS334</strain>
    </source>
</reference>
<dbReference type="AlphaFoldDB" id="A0A147I5W0"/>
<dbReference type="OrthoDB" id="7184927at2"/>
<dbReference type="EMBL" id="LDTB01000013">
    <property type="protein sequence ID" value="KTT74132.1"/>
    <property type="molecule type" value="Genomic_DNA"/>
</dbReference>
<keyword evidence="3" id="KW-1185">Reference proteome</keyword>
<organism evidence="2 3">
    <name type="scientific">Sphingomonas endophytica</name>
    <dbReference type="NCBI Taxonomy" id="869719"/>
    <lineage>
        <taxon>Bacteria</taxon>
        <taxon>Pseudomonadati</taxon>
        <taxon>Pseudomonadota</taxon>
        <taxon>Alphaproteobacteria</taxon>
        <taxon>Sphingomonadales</taxon>
        <taxon>Sphingomonadaceae</taxon>
        <taxon>Sphingomonas</taxon>
    </lineage>
</organism>
<feature type="transmembrane region" description="Helical" evidence="1">
    <location>
        <begin position="75"/>
        <end position="94"/>
    </location>
</feature>
<evidence type="ECO:0000313" key="3">
    <source>
        <dbReference type="Proteomes" id="UP000074310"/>
    </source>
</evidence>
<protein>
    <submittedName>
        <fullName evidence="2">Membrane protein</fullName>
    </submittedName>
</protein>
<proteinExistence type="predicted"/>
<dbReference type="PATRIC" id="fig|869719.3.peg.665"/>
<keyword evidence="1" id="KW-0812">Transmembrane</keyword>
<sequence>MKRLRVEEPPRSSSPMSAAEAAPLFALQPVQTLRRRWPALLATIITVAMLIGVAQELLGHGLAGLRRAVPTSPGFYLFFIISYFALPLCDYAIFRRLWNVPPSAFPALIRKRIANDILVGYTGDAYFYAWARARLEMVAAPFGAVKDVSIVSGITGNLTAFLLGAVALPLGYQLIAPDVVRGMIWSLTFALAVSLGVLIFSRRVFSLPRGQLWMVFWIDLLRIAVTCIAIALAWAWAMPSVSVGMWLFLVAGRQLVSRLPFLPNKDLLFANFAFLVIGHDRALSDLMAFTAASTLLMHGLLLLLFGAVYVMERAREWRRTA</sequence>
<dbReference type="Proteomes" id="UP000074310">
    <property type="component" value="Unassembled WGS sequence"/>
</dbReference>
<name>A0A147I5W0_9SPHN</name>
<feature type="transmembrane region" description="Helical" evidence="1">
    <location>
        <begin position="158"/>
        <end position="176"/>
    </location>
</feature>
<gene>
    <name evidence="2" type="ORF">NS334_06120</name>
</gene>